<evidence type="ECO:0000313" key="2">
    <source>
        <dbReference type="Proteomes" id="UP001055879"/>
    </source>
</evidence>
<reference evidence="2" key="1">
    <citation type="journal article" date="2022" name="Mol. Ecol. Resour.">
        <title>The genomes of chicory, endive, great burdock and yacon provide insights into Asteraceae palaeo-polyploidization history and plant inulin production.</title>
        <authorList>
            <person name="Fan W."/>
            <person name="Wang S."/>
            <person name="Wang H."/>
            <person name="Wang A."/>
            <person name="Jiang F."/>
            <person name="Liu H."/>
            <person name="Zhao H."/>
            <person name="Xu D."/>
            <person name="Zhang Y."/>
        </authorList>
    </citation>
    <scope>NUCLEOTIDE SEQUENCE [LARGE SCALE GENOMIC DNA]</scope>
    <source>
        <strain evidence="2">cv. Niubang</strain>
    </source>
</reference>
<gene>
    <name evidence="1" type="ORF">L6452_01452</name>
</gene>
<reference evidence="1 2" key="2">
    <citation type="journal article" date="2022" name="Mol. Ecol. Resour.">
        <title>The genomes of chicory, endive, great burdock and yacon provide insights into Asteraceae paleo-polyploidization history and plant inulin production.</title>
        <authorList>
            <person name="Fan W."/>
            <person name="Wang S."/>
            <person name="Wang H."/>
            <person name="Wang A."/>
            <person name="Jiang F."/>
            <person name="Liu H."/>
            <person name="Zhao H."/>
            <person name="Xu D."/>
            <person name="Zhang Y."/>
        </authorList>
    </citation>
    <scope>NUCLEOTIDE SEQUENCE [LARGE SCALE GENOMIC DNA]</scope>
    <source>
        <strain evidence="2">cv. Niubang</strain>
    </source>
</reference>
<evidence type="ECO:0000313" key="1">
    <source>
        <dbReference type="EMBL" id="KAI3770324.1"/>
    </source>
</evidence>
<proteinExistence type="predicted"/>
<dbReference type="EMBL" id="CM042047">
    <property type="protein sequence ID" value="KAI3770324.1"/>
    <property type="molecule type" value="Genomic_DNA"/>
</dbReference>
<accession>A0ACB9FGC2</accession>
<dbReference type="Proteomes" id="UP001055879">
    <property type="component" value="Linkage Group LG01"/>
</dbReference>
<protein>
    <submittedName>
        <fullName evidence="1">Uncharacterized protein</fullName>
    </submittedName>
</protein>
<keyword evidence="2" id="KW-1185">Reference proteome</keyword>
<sequence>MAKSFGELEENVEALRSTQPPPSANDDKEGENNTQEETPTAISEGEQPHPSLVRGRVEDNDDNDEKDNLMIKEEEEEDGRMPEIPDQECDGMDDDDDGFVFQRNPRPSKGDSNKGAHSSKGEDLSTIISRQRKISSWISISKDDILGPEPELDPTLDLSMLNLTLLVSKSYVVGEVIGNPKYGIIFVDYNEDSSFRDTLRFIFVPLFVLNIFFPIAS</sequence>
<name>A0ACB9FGC2_ARCLA</name>
<organism evidence="1 2">
    <name type="scientific">Arctium lappa</name>
    <name type="common">Greater burdock</name>
    <name type="synonym">Lappa major</name>
    <dbReference type="NCBI Taxonomy" id="4217"/>
    <lineage>
        <taxon>Eukaryota</taxon>
        <taxon>Viridiplantae</taxon>
        <taxon>Streptophyta</taxon>
        <taxon>Embryophyta</taxon>
        <taxon>Tracheophyta</taxon>
        <taxon>Spermatophyta</taxon>
        <taxon>Magnoliopsida</taxon>
        <taxon>eudicotyledons</taxon>
        <taxon>Gunneridae</taxon>
        <taxon>Pentapetalae</taxon>
        <taxon>asterids</taxon>
        <taxon>campanulids</taxon>
        <taxon>Asterales</taxon>
        <taxon>Asteraceae</taxon>
        <taxon>Carduoideae</taxon>
        <taxon>Cardueae</taxon>
        <taxon>Arctiinae</taxon>
        <taxon>Arctium</taxon>
    </lineage>
</organism>
<comment type="caution">
    <text evidence="1">The sequence shown here is derived from an EMBL/GenBank/DDBJ whole genome shotgun (WGS) entry which is preliminary data.</text>
</comment>